<evidence type="ECO:0000313" key="15">
    <source>
        <dbReference type="EMBL" id="TCJ24153.1"/>
    </source>
</evidence>
<protein>
    <recommendedName>
        <fullName evidence="4">histidine kinase</fullName>
        <ecNumber evidence="4">2.7.13.3</ecNumber>
    </recommendedName>
</protein>
<dbReference type="PROSITE" id="PS50885">
    <property type="entry name" value="HAMP"/>
    <property type="match status" value="1"/>
</dbReference>
<dbReference type="InterPro" id="IPR036890">
    <property type="entry name" value="HATPase_C_sf"/>
</dbReference>
<keyword evidence="7 12" id="KW-0812">Transmembrane</keyword>
<dbReference type="Gene3D" id="3.30.565.10">
    <property type="entry name" value="Histidine kinase-like ATPase, C-terminal domain"/>
    <property type="match status" value="1"/>
</dbReference>
<dbReference type="RefSeq" id="WP_131583531.1">
    <property type="nucleotide sequence ID" value="NZ_SJZJ01000014.1"/>
</dbReference>
<name>A0A4R1C0Z4_9ACTN</name>
<proteinExistence type="predicted"/>
<dbReference type="EMBL" id="SJZJ01000014">
    <property type="protein sequence ID" value="TCJ24153.1"/>
    <property type="molecule type" value="Genomic_DNA"/>
</dbReference>
<evidence type="ECO:0000256" key="4">
    <source>
        <dbReference type="ARBA" id="ARBA00012438"/>
    </source>
</evidence>
<keyword evidence="5" id="KW-0597">Phosphoprotein</keyword>
<evidence type="ECO:0000313" key="16">
    <source>
        <dbReference type="Proteomes" id="UP000295453"/>
    </source>
</evidence>
<dbReference type="CDD" id="cd00082">
    <property type="entry name" value="HisKA"/>
    <property type="match status" value="1"/>
</dbReference>
<comment type="cofactor">
    <cofactor evidence="2">
        <name>a divalent metal cation</name>
        <dbReference type="ChEBI" id="CHEBI:60240"/>
    </cofactor>
</comment>
<dbReference type="Pfam" id="PF00512">
    <property type="entry name" value="HisKA"/>
    <property type="match status" value="1"/>
</dbReference>
<keyword evidence="9 12" id="KW-1133">Transmembrane helix</keyword>
<dbReference type="PRINTS" id="PR00344">
    <property type="entry name" value="BCTRLSENSOR"/>
</dbReference>
<reference evidence="15 16" key="1">
    <citation type="submission" date="2019-03" db="EMBL/GenBank/DDBJ databases">
        <authorList>
            <person name="Kim M.K.M."/>
        </authorList>
    </citation>
    <scope>NUCLEOTIDE SEQUENCE [LARGE SCALE GENOMIC DNA]</scope>
    <source>
        <strain evidence="15 16">18JY15-6</strain>
    </source>
</reference>
<dbReference type="Gene3D" id="6.10.340.10">
    <property type="match status" value="1"/>
</dbReference>
<keyword evidence="11 12" id="KW-0472">Membrane</keyword>
<dbReference type="InterPro" id="IPR003661">
    <property type="entry name" value="HisK_dim/P_dom"/>
</dbReference>
<keyword evidence="6" id="KW-0808">Transferase</keyword>
<feature type="domain" description="Histidine kinase" evidence="13">
    <location>
        <begin position="271"/>
        <end position="482"/>
    </location>
</feature>
<dbReference type="InterPro" id="IPR005467">
    <property type="entry name" value="His_kinase_dom"/>
</dbReference>
<evidence type="ECO:0000256" key="7">
    <source>
        <dbReference type="ARBA" id="ARBA00022692"/>
    </source>
</evidence>
<evidence type="ECO:0000256" key="6">
    <source>
        <dbReference type="ARBA" id="ARBA00022679"/>
    </source>
</evidence>
<dbReference type="InterPro" id="IPR036097">
    <property type="entry name" value="HisK_dim/P_sf"/>
</dbReference>
<comment type="subcellular location">
    <subcellularLocation>
        <location evidence="3">Cell membrane</location>
    </subcellularLocation>
</comment>
<dbReference type="Pfam" id="PF02518">
    <property type="entry name" value="HATPase_c"/>
    <property type="match status" value="1"/>
</dbReference>
<keyword evidence="10" id="KW-0902">Two-component regulatory system</keyword>
<dbReference type="InterPro" id="IPR004358">
    <property type="entry name" value="Sig_transdc_His_kin-like_C"/>
</dbReference>
<dbReference type="AlphaFoldDB" id="A0A4R1C0Z4"/>
<evidence type="ECO:0000259" key="13">
    <source>
        <dbReference type="PROSITE" id="PS50109"/>
    </source>
</evidence>
<dbReference type="Proteomes" id="UP000295453">
    <property type="component" value="Unassembled WGS sequence"/>
</dbReference>
<dbReference type="GO" id="GO:0000155">
    <property type="term" value="F:phosphorelay sensor kinase activity"/>
    <property type="evidence" value="ECO:0007669"/>
    <property type="project" value="InterPro"/>
</dbReference>
<accession>A0A4R1C0Z4</accession>
<dbReference type="OrthoDB" id="9786919at2"/>
<evidence type="ECO:0000256" key="1">
    <source>
        <dbReference type="ARBA" id="ARBA00000085"/>
    </source>
</evidence>
<keyword evidence="16" id="KW-1185">Reference proteome</keyword>
<dbReference type="FunFam" id="1.10.287.130:FF:000001">
    <property type="entry name" value="Two-component sensor histidine kinase"/>
    <property type="match status" value="1"/>
</dbReference>
<sequence>MTLVRRLVPASLTARLVATVVLLVALVGLLVSGLTTAALSNRLEGQLDKQVSDTHDRDVHALQSGMPIGGSFPGPDGPDIRDARSQGEGTLTAYVTPTASAGLIRTGRGDTQQLTDAQLSQLGALPETRQPIGKEIAGLGDYRFLVSTVDGVTLVTGVPSQQLEETITSVVVWGGGFTLLAVAVAGGIAIVVVRRQLRPLREVARTAHEVAGLPLETGEVGMTARVPATLTDERTEVGQVGSALNVLLGHMESSLDARHRSEQQVRQFVADASHELRTPLATIQGYAELGLRPDADPERVLHVLDKVQAESRRMTSLVEDLLLLARLDAGRPLAREDVDLTHLVLEAVGDARVVAPDHRWKLDLGDEAVVVPGDAQRLHQVLANLLTNARRHTPAGTTVTVSAWRSASGATVAVHDDGPGVPADLQPTLFERFTRGDSSRTRDSGGAGLGLSLAHAIAVAHGGTLTCLSAPGSTTFSLTLPV</sequence>
<dbReference type="SMART" id="SM00387">
    <property type="entry name" value="HATPase_c"/>
    <property type="match status" value="1"/>
</dbReference>
<gene>
    <name evidence="15" type="ORF">EPD65_09670</name>
</gene>
<dbReference type="Gene3D" id="1.10.287.130">
    <property type="match status" value="1"/>
</dbReference>
<dbReference type="SUPFAM" id="SSF47384">
    <property type="entry name" value="Homodimeric domain of signal transducing histidine kinase"/>
    <property type="match status" value="1"/>
</dbReference>
<dbReference type="EC" id="2.7.13.3" evidence="4"/>
<evidence type="ECO:0000256" key="11">
    <source>
        <dbReference type="ARBA" id="ARBA00023136"/>
    </source>
</evidence>
<dbReference type="SMART" id="SM00304">
    <property type="entry name" value="HAMP"/>
    <property type="match status" value="1"/>
</dbReference>
<feature type="transmembrane region" description="Helical" evidence="12">
    <location>
        <begin position="170"/>
        <end position="193"/>
    </location>
</feature>
<organism evidence="15 16">
    <name type="scientific">Nocardioides jejuensis</name>
    <dbReference type="NCBI Taxonomy" id="2502782"/>
    <lineage>
        <taxon>Bacteria</taxon>
        <taxon>Bacillati</taxon>
        <taxon>Actinomycetota</taxon>
        <taxon>Actinomycetes</taxon>
        <taxon>Propionibacteriales</taxon>
        <taxon>Nocardioidaceae</taxon>
        <taxon>Nocardioides</taxon>
    </lineage>
</organism>
<dbReference type="PANTHER" id="PTHR45436">
    <property type="entry name" value="SENSOR HISTIDINE KINASE YKOH"/>
    <property type="match status" value="1"/>
</dbReference>
<comment type="caution">
    <text evidence="15">The sequence shown here is derived from an EMBL/GenBank/DDBJ whole genome shotgun (WGS) entry which is preliminary data.</text>
</comment>
<feature type="domain" description="HAMP" evidence="14">
    <location>
        <begin position="194"/>
        <end position="256"/>
    </location>
</feature>
<dbReference type="PANTHER" id="PTHR45436:SF5">
    <property type="entry name" value="SENSOR HISTIDINE KINASE TRCS"/>
    <property type="match status" value="1"/>
</dbReference>
<dbReference type="FunFam" id="3.30.565.10:FF:000006">
    <property type="entry name" value="Sensor histidine kinase WalK"/>
    <property type="match status" value="1"/>
</dbReference>
<evidence type="ECO:0000256" key="2">
    <source>
        <dbReference type="ARBA" id="ARBA00001968"/>
    </source>
</evidence>
<dbReference type="CDD" id="cd00075">
    <property type="entry name" value="HATPase"/>
    <property type="match status" value="1"/>
</dbReference>
<evidence type="ECO:0000256" key="8">
    <source>
        <dbReference type="ARBA" id="ARBA00022777"/>
    </source>
</evidence>
<evidence type="ECO:0000256" key="10">
    <source>
        <dbReference type="ARBA" id="ARBA00023012"/>
    </source>
</evidence>
<dbReference type="SMART" id="SM00388">
    <property type="entry name" value="HisKA"/>
    <property type="match status" value="1"/>
</dbReference>
<evidence type="ECO:0000256" key="12">
    <source>
        <dbReference type="SAM" id="Phobius"/>
    </source>
</evidence>
<dbReference type="PROSITE" id="PS50109">
    <property type="entry name" value="HIS_KIN"/>
    <property type="match status" value="1"/>
</dbReference>
<comment type="catalytic activity">
    <reaction evidence="1">
        <text>ATP + protein L-histidine = ADP + protein N-phospho-L-histidine.</text>
        <dbReference type="EC" id="2.7.13.3"/>
    </reaction>
</comment>
<evidence type="ECO:0000256" key="9">
    <source>
        <dbReference type="ARBA" id="ARBA00022989"/>
    </source>
</evidence>
<dbReference type="GO" id="GO:0005509">
    <property type="term" value="F:calcium ion binding"/>
    <property type="evidence" value="ECO:0007669"/>
    <property type="project" value="UniProtKB-ARBA"/>
</dbReference>
<dbReference type="SUPFAM" id="SSF55874">
    <property type="entry name" value="ATPase domain of HSP90 chaperone/DNA topoisomerase II/histidine kinase"/>
    <property type="match status" value="1"/>
</dbReference>
<dbReference type="GO" id="GO:0005886">
    <property type="term" value="C:plasma membrane"/>
    <property type="evidence" value="ECO:0007669"/>
    <property type="project" value="UniProtKB-SubCell"/>
</dbReference>
<evidence type="ECO:0000256" key="3">
    <source>
        <dbReference type="ARBA" id="ARBA00004236"/>
    </source>
</evidence>
<keyword evidence="8" id="KW-0418">Kinase</keyword>
<evidence type="ECO:0000256" key="5">
    <source>
        <dbReference type="ARBA" id="ARBA00022553"/>
    </source>
</evidence>
<dbReference type="InterPro" id="IPR003660">
    <property type="entry name" value="HAMP_dom"/>
</dbReference>
<evidence type="ECO:0000259" key="14">
    <source>
        <dbReference type="PROSITE" id="PS50885"/>
    </source>
</evidence>
<dbReference type="InterPro" id="IPR003594">
    <property type="entry name" value="HATPase_dom"/>
</dbReference>
<dbReference type="InterPro" id="IPR050428">
    <property type="entry name" value="TCS_sensor_his_kinase"/>
</dbReference>